<dbReference type="AlphaFoldDB" id="A0A7W9SVB7"/>
<protein>
    <submittedName>
        <fullName evidence="2">Uncharacterized protein</fullName>
    </submittedName>
</protein>
<keyword evidence="1" id="KW-0732">Signal</keyword>
<comment type="caution">
    <text evidence="2">The sequence shown here is derived from an EMBL/GenBank/DDBJ whole genome shotgun (WGS) entry which is preliminary data.</text>
</comment>
<feature type="signal peptide" evidence="1">
    <location>
        <begin position="1"/>
        <end position="21"/>
    </location>
</feature>
<accession>A0A7W9SVB7</accession>
<organism evidence="2 3">
    <name type="scientific">Armatimonas rosea</name>
    <dbReference type="NCBI Taxonomy" id="685828"/>
    <lineage>
        <taxon>Bacteria</taxon>
        <taxon>Bacillati</taxon>
        <taxon>Armatimonadota</taxon>
        <taxon>Armatimonadia</taxon>
        <taxon>Armatimonadales</taxon>
        <taxon>Armatimonadaceae</taxon>
        <taxon>Armatimonas</taxon>
    </lineage>
</organism>
<gene>
    <name evidence="2" type="ORF">HNQ39_005360</name>
</gene>
<evidence type="ECO:0000313" key="3">
    <source>
        <dbReference type="Proteomes" id="UP000520814"/>
    </source>
</evidence>
<evidence type="ECO:0000313" key="2">
    <source>
        <dbReference type="EMBL" id="MBB6053525.1"/>
    </source>
</evidence>
<dbReference type="RefSeq" id="WP_184203616.1">
    <property type="nucleotide sequence ID" value="NZ_JACHGW010000007.1"/>
</dbReference>
<proteinExistence type="predicted"/>
<feature type="chain" id="PRO_5030630235" evidence="1">
    <location>
        <begin position="22"/>
        <end position="144"/>
    </location>
</feature>
<dbReference type="EMBL" id="JACHGW010000007">
    <property type="protein sequence ID" value="MBB6053525.1"/>
    <property type="molecule type" value="Genomic_DNA"/>
</dbReference>
<keyword evidence="3" id="KW-1185">Reference proteome</keyword>
<name>A0A7W9SVB7_ARMRO</name>
<dbReference type="Proteomes" id="UP000520814">
    <property type="component" value="Unassembled WGS sequence"/>
</dbReference>
<reference evidence="2 3" key="1">
    <citation type="submission" date="2020-08" db="EMBL/GenBank/DDBJ databases">
        <title>Genomic Encyclopedia of Type Strains, Phase IV (KMG-IV): sequencing the most valuable type-strain genomes for metagenomic binning, comparative biology and taxonomic classification.</title>
        <authorList>
            <person name="Goeker M."/>
        </authorList>
    </citation>
    <scope>NUCLEOTIDE SEQUENCE [LARGE SCALE GENOMIC DNA]</scope>
    <source>
        <strain evidence="2 3">DSM 23562</strain>
    </source>
</reference>
<evidence type="ECO:0000256" key="1">
    <source>
        <dbReference type="SAM" id="SignalP"/>
    </source>
</evidence>
<sequence length="144" mass="16021">MKPTALLGLVALALLPQAVRAETVVGLGGETLFVFKADKDLDKTAQERSNDVYDRIRTILNNPRFKASDIQVKPLGDYGAKIVANGQLIVPIGNAEAEAHGSTHMALAEEWAKHLREVMPKLRARPDIFVQNNKYTKSMRRRSR</sequence>